<feature type="transmembrane region" description="Helical" evidence="6">
    <location>
        <begin position="241"/>
        <end position="265"/>
    </location>
</feature>
<keyword evidence="4 6" id="KW-0472">Membrane</keyword>
<dbReference type="Proteomes" id="UP001285441">
    <property type="component" value="Unassembled WGS sequence"/>
</dbReference>
<dbReference type="Gene3D" id="1.20.1250.20">
    <property type="entry name" value="MFS general substrate transporter like domains"/>
    <property type="match status" value="2"/>
</dbReference>
<feature type="transmembrane region" description="Helical" evidence="6">
    <location>
        <begin position="80"/>
        <end position="99"/>
    </location>
</feature>
<feature type="transmembrane region" description="Helical" evidence="6">
    <location>
        <begin position="154"/>
        <end position="171"/>
    </location>
</feature>
<comment type="caution">
    <text evidence="8">The sequence shown here is derived from an EMBL/GenBank/DDBJ whole genome shotgun (WGS) entry which is preliminary data.</text>
</comment>
<feature type="compositionally biased region" description="Basic and acidic residues" evidence="5">
    <location>
        <begin position="51"/>
        <end position="64"/>
    </location>
</feature>
<feature type="transmembrane region" description="Helical" evidence="6">
    <location>
        <begin position="365"/>
        <end position="394"/>
    </location>
</feature>
<feature type="transmembrane region" description="Helical" evidence="6">
    <location>
        <begin position="406"/>
        <end position="423"/>
    </location>
</feature>
<dbReference type="InterPro" id="IPR036259">
    <property type="entry name" value="MFS_trans_sf"/>
</dbReference>
<keyword evidence="9" id="KW-1185">Reference proteome</keyword>
<evidence type="ECO:0000256" key="4">
    <source>
        <dbReference type="ARBA" id="ARBA00023136"/>
    </source>
</evidence>
<reference evidence="8" key="2">
    <citation type="submission" date="2023-06" db="EMBL/GenBank/DDBJ databases">
        <authorList>
            <consortium name="Lawrence Berkeley National Laboratory"/>
            <person name="Haridas S."/>
            <person name="Hensen N."/>
            <person name="Bonometti L."/>
            <person name="Westerberg I."/>
            <person name="Brannstrom I.O."/>
            <person name="Guillou S."/>
            <person name="Cros-Aarteil S."/>
            <person name="Calhoun S."/>
            <person name="Kuo A."/>
            <person name="Mondo S."/>
            <person name="Pangilinan J."/>
            <person name="Riley R."/>
            <person name="LaButti K."/>
            <person name="Andreopoulos B."/>
            <person name="Lipzen A."/>
            <person name="Chen C."/>
            <person name="Yanf M."/>
            <person name="Daum C."/>
            <person name="Ng V."/>
            <person name="Clum A."/>
            <person name="Steindorff A."/>
            <person name="Ohm R."/>
            <person name="Martin F."/>
            <person name="Silar P."/>
            <person name="Natvig D."/>
            <person name="Lalanne C."/>
            <person name="Gautier V."/>
            <person name="Ament-velasquez S.L."/>
            <person name="Kruys A."/>
            <person name="Hutchinson M.I."/>
            <person name="Powell A.J."/>
            <person name="Barry K."/>
            <person name="Miller A.N."/>
            <person name="Grigoriev I.V."/>
            <person name="Debuchy R."/>
            <person name="Gladieux P."/>
            <person name="Thoren M.H."/>
            <person name="Johannesson H."/>
        </authorList>
    </citation>
    <scope>NUCLEOTIDE SEQUENCE</scope>
    <source>
        <strain evidence="8">CBS 232.78</strain>
    </source>
</reference>
<evidence type="ECO:0000256" key="3">
    <source>
        <dbReference type="ARBA" id="ARBA00022989"/>
    </source>
</evidence>
<keyword evidence="2 6" id="KW-0812">Transmembrane</keyword>
<evidence type="ECO:0000256" key="5">
    <source>
        <dbReference type="SAM" id="MobiDB-lite"/>
    </source>
</evidence>
<dbReference type="Pfam" id="PF07690">
    <property type="entry name" value="MFS_1"/>
    <property type="match status" value="1"/>
</dbReference>
<feature type="compositionally biased region" description="Low complexity" evidence="5">
    <location>
        <begin position="26"/>
        <end position="36"/>
    </location>
</feature>
<evidence type="ECO:0000259" key="7">
    <source>
        <dbReference type="PROSITE" id="PS50850"/>
    </source>
</evidence>
<feature type="transmembrane region" description="Helical" evidence="6">
    <location>
        <begin position="327"/>
        <end position="345"/>
    </location>
</feature>
<dbReference type="InterPro" id="IPR020846">
    <property type="entry name" value="MFS_dom"/>
</dbReference>
<organism evidence="8 9">
    <name type="scientific">Podospora didyma</name>
    <dbReference type="NCBI Taxonomy" id="330526"/>
    <lineage>
        <taxon>Eukaryota</taxon>
        <taxon>Fungi</taxon>
        <taxon>Dikarya</taxon>
        <taxon>Ascomycota</taxon>
        <taxon>Pezizomycotina</taxon>
        <taxon>Sordariomycetes</taxon>
        <taxon>Sordariomycetidae</taxon>
        <taxon>Sordariales</taxon>
        <taxon>Podosporaceae</taxon>
        <taxon>Podospora</taxon>
    </lineage>
</organism>
<evidence type="ECO:0000313" key="8">
    <source>
        <dbReference type="EMBL" id="KAK3387924.1"/>
    </source>
</evidence>
<feature type="transmembrane region" description="Helical" evidence="6">
    <location>
        <begin position="572"/>
        <end position="591"/>
    </location>
</feature>
<dbReference type="EMBL" id="JAULSW010000003">
    <property type="protein sequence ID" value="KAK3387924.1"/>
    <property type="molecule type" value="Genomic_DNA"/>
</dbReference>
<evidence type="ECO:0000256" key="1">
    <source>
        <dbReference type="ARBA" id="ARBA00004141"/>
    </source>
</evidence>
<feature type="domain" description="Major facilitator superfamily (MFS) profile" evidence="7">
    <location>
        <begin position="89"/>
        <end position="573"/>
    </location>
</feature>
<reference evidence="8" key="1">
    <citation type="journal article" date="2023" name="Mol. Phylogenet. Evol.">
        <title>Genome-scale phylogeny and comparative genomics of the fungal order Sordariales.</title>
        <authorList>
            <person name="Hensen N."/>
            <person name="Bonometti L."/>
            <person name="Westerberg I."/>
            <person name="Brannstrom I.O."/>
            <person name="Guillou S."/>
            <person name="Cros-Aarteil S."/>
            <person name="Calhoun S."/>
            <person name="Haridas S."/>
            <person name="Kuo A."/>
            <person name="Mondo S."/>
            <person name="Pangilinan J."/>
            <person name="Riley R."/>
            <person name="LaButti K."/>
            <person name="Andreopoulos B."/>
            <person name="Lipzen A."/>
            <person name="Chen C."/>
            <person name="Yan M."/>
            <person name="Daum C."/>
            <person name="Ng V."/>
            <person name="Clum A."/>
            <person name="Steindorff A."/>
            <person name="Ohm R.A."/>
            <person name="Martin F."/>
            <person name="Silar P."/>
            <person name="Natvig D.O."/>
            <person name="Lalanne C."/>
            <person name="Gautier V."/>
            <person name="Ament-Velasquez S.L."/>
            <person name="Kruys A."/>
            <person name="Hutchinson M.I."/>
            <person name="Powell A.J."/>
            <person name="Barry K."/>
            <person name="Miller A.N."/>
            <person name="Grigoriev I.V."/>
            <person name="Debuchy R."/>
            <person name="Gladieux P."/>
            <person name="Hiltunen Thoren M."/>
            <person name="Johannesson H."/>
        </authorList>
    </citation>
    <scope>NUCLEOTIDE SEQUENCE</scope>
    <source>
        <strain evidence="8">CBS 232.78</strain>
    </source>
</reference>
<feature type="transmembrane region" description="Helical" evidence="6">
    <location>
        <begin position="119"/>
        <end position="142"/>
    </location>
</feature>
<dbReference type="PANTHER" id="PTHR23501">
    <property type="entry name" value="MAJOR FACILITATOR SUPERFAMILY"/>
    <property type="match status" value="1"/>
</dbReference>
<feature type="transmembrane region" description="Helical" evidence="6">
    <location>
        <begin position="458"/>
        <end position="482"/>
    </location>
</feature>
<comment type="subcellular location">
    <subcellularLocation>
        <location evidence="1">Membrane</location>
        <topology evidence="1">Multi-pass membrane protein</topology>
    </subcellularLocation>
</comment>
<keyword evidence="3 6" id="KW-1133">Transmembrane helix</keyword>
<dbReference type="PANTHER" id="PTHR23501:SF55">
    <property type="entry name" value="SIDEROPHORE IRON TRANSPORTER, PUTATIVE (AFU_ORTHOLOGUE AFUA_3G03440)-RELATED"/>
    <property type="match status" value="1"/>
</dbReference>
<feature type="transmembrane region" description="Helical" evidence="6">
    <location>
        <begin position="494"/>
        <end position="518"/>
    </location>
</feature>
<dbReference type="GO" id="GO:0022857">
    <property type="term" value="F:transmembrane transporter activity"/>
    <property type="evidence" value="ECO:0007669"/>
    <property type="project" value="InterPro"/>
</dbReference>
<proteinExistence type="predicted"/>
<sequence length="607" mass="66709">MSSNAAAVNMAAAADEKIAHNHNNNHEQQQQHQQPQIGDLKTAAAQTEISDTEKDTHYATDHSSVHAQRGVQKIEAAAQIWTKWHLIAAYGMIWLIYFVTSTQEVVIQSLSTFVTSSFAMHSLTPVAAIIGTIVAGVSKLALAKLLDIWGRPQGLAVMLTLWTIGFIMMAKCENVETYAAAEVFTLVGAQGVSYCITVFVADTSALRNRGLMLAFATSPYIVTTWIGGPMAQAFIHGSGWRWGFGTFCIVTPIVVTPLILLFAFNTHRAKKLGLVTEARLRWNPRAVWDFAIEFDFLGVLLLAGGMALILLPLSLWSYQPLGWKQPMIIAMLVVGFVLVCLFVAYEKLAAPVNFIPMHLLGDRTILFAGLMLFFVFFNSAVWGGYFVSMLMVVWNTGVTKATYISNIYRVGSCFSALVLGYLIQRTGRFKWVATYYGLPLMMLGVGLMLQFRQPDADIGYVVMTQIFVAFAGGPIVVSAEIAMMSPLEHQHVAAILAILDLFGSIGYAVGSGVAGAIWTNTFPGALLRNLPEGTPQRTIDNIYSSIYSQLGYRMGTPIRIGVGYAYAEAQRYMLITSMVALALAWGCSWMWRDIKLKELKQVKGNVV</sequence>
<dbReference type="AlphaFoldDB" id="A0AAE0U294"/>
<feature type="transmembrane region" description="Helical" evidence="6">
    <location>
        <begin position="213"/>
        <end position="235"/>
    </location>
</feature>
<evidence type="ECO:0000313" key="9">
    <source>
        <dbReference type="Proteomes" id="UP001285441"/>
    </source>
</evidence>
<feature type="transmembrane region" description="Helical" evidence="6">
    <location>
        <begin position="183"/>
        <end position="201"/>
    </location>
</feature>
<name>A0AAE0U294_9PEZI</name>
<feature type="transmembrane region" description="Helical" evidence="6">
    <location>
        <begin position="435"/>
        <end position="452"/>
    </location>
</feature>
<dbReference type="SUPFAM" id="SSF103473">
    <property type="entry name" value="MFS general substrate transporter"/>
    <property type="match status" value="2"/>
</dbReference>
<dbReference type="PROSITE" id="PS50850">
    <property type="entry name" value="MFS"/>
    <property type="match status" value="1"/>
</dbReference>
<evidence type="ECO:0000256" key="2">
    <source>
        <dbReference type="ARBA" id="ARBA00022692"/>
    </source>
</evidence>
<feature type="region of interest" description="Disordered" evidence="5">
    <location>
        <begin position="24"/>
        <end position="64"/>
    </location>
</feature>
<gene>
    <name evidence="8" type="ORF">B0H63DRAFT_509616</name>
</gene>
<accession>A0AAE0U294</accession>
<protein>
    <recommendedName>
        <fullName evidence="7">Major facilitator superfamily (MFS) profile domain-containing protein</fullName>
    </recommendedName>
</protein>
<dbReference type="InterPro" id="IPR011701">
    <property type="entry name" value="MFS"/>
</dbReference>
<evidence type="ECO:0000256" key="6">
    <source>
        <dbReference type="SAM" id="Phobius"/>
    </source>
</evidence>
<feature type="transmembrane region" description="Helical" evidence="6">
    <location>
        <begin position="286"/>
        <end position="315"/>
    </location>
</feature>
<dbReference type="GO" id="GO:0005886">
    <property type="term" value="C:plasma membrane"/>
    <property type="evidence" value="ECO:0007669"/>
    <property type="project" value="TreeGrafter"/>
</dbReference>